<name>A0A0P4VRV5_9HEMI</name>
<accession>A0A0P4VRV5</accession>
<dbReference type="PROSITE" id="PS50102">
    <property type="entry name" value="RRM"/>
    <property type="match status" value="1"/>
</dbReference>
<dbReference type="SMART" id="SM00360">
    <property type="entry name" value="RRM"/>
    <property type="match status" value="1"/>
</dbReference>
<dbReference type="SUPFAM" id="SSF54928">
    <property type="entry name" value="RNA-binding domain, RBD"/>
    <property type="match status" value="1"/>
</dbReference>
<dbReference type="PANTHER" id="PTHR46754">
    <property type="entry name" value="MKI67 FHA DOMAIN-INTERACTING NUCLEOLAR PHOSPHOPROTEIN"/>
    <property type="match status" value="1"/>
</dbReference>
<reference evidence="6" key="1">
    <citation type="journal article" date="2016" name="PLoS Negl. Trop. Dis.">
        <title>A Deep Insight into the Sialome of Rhodnius neglectus, a Vector of Chagas Disease.</title>
        <authorList>
            <person name="Santiago P.B."/>
            <person name="Assumpcao T.C."/>
            <person name="Araujo C.N."/>
            <person name="Bastos I.M."/>
            <person name="Neves D."/>
            <person name="Silva I.G."/>
            <person name="Charneau S."/>
            <person name="Queiroz R.M."/>
            <person name="Raiol T."/>
            <person name="Oliveira J.V."/>
            <person name="Sousa M.V."/>
            <person name="Calvo E."/>
            <person name="Ribeiro J.M."/>
            <person name="Santana J.M."/>
        </authorList>
    </citation>
    <scope>NUCLEOTIDE SEQUENCE</scope>
    <source>
        <tissue evidence="6">Salivary glands</tissue>
    </source>
</reference>
<evidence type="ECO:0000313" key="6">
    <source>
        <dbReference type="EMBL" id="JAI54631.1"/>
    </source>
</evidence>
<dbReference type="InterPro" id="IPR035979">
    <property type="entry name" value="RBD_domain_sf"/>
</dbReference>
<keyword evidence="2 4" id="KW-0694">RNA-binding</keyword>
<dbReference type="GO" id="GO:0005730">
    <property type="term" value="C:nucleolus"/>
    <property type="evidence" value="ECO:0007669"/>
    <property type="project" value="UniProtKB-SubCell"/>
</dbReference>
<protein>
    <submittedName>
        <fullName evidence="6">Putative nucleolar rna-binding protein nifk</fullName>
    </submittedName>
</protein>
<dbReference type="EMBL" id="GDKW01001964">
    <property type="protein sequence ID" value="JAI54631.1"/>
    <property type="molecule type" value="mRNA"/>
</dbReference>
<evidence type="ECO:0000256" key="2">
    <source>
        <dbReference type="ARBA" id="ARBA00022884"/>
    </source>
</evidence>
<dbReference type="AlphaFoldDB" id="A0A0P4VRV5"/>
<evidence type="ECO:0000259" key="5">
    <source>
        <dbReference type="PROSITE" id="PS50102"/>
    </source>
</evidence>
<evidence type="ECO:0000256" key="1">
    <source>
        <dbReference type="ARBA" id="ARBA00004604"/>
    </source>
</evidence>
<dbReference type="GO" id="GO:0003723">
    <property type="term" value="F:RNA binding"/>
    <property type="evidence" value="ECO:0007669"/>
    <property type="project" value="UniProtKB-UniRule"/>
</dbReference>
<dbReference type="Gene3D" id="3.30.70.330">
    <property type="match status" value="1"/>
</dbReference>
<feature type="domain" description="RRM" evidence="5">
    <location>
        <begin position="43"/>
        <end position="120"/>
    </location>
</feature>
<evidence type="ECO:0000256" key="4">
    <source>
        <dbReference type="PROSITE-ProRule" id="PRU00176"/>
    </source>
</evidence>
<organism evidence="6">
    <name type="scientific">Rhodnius neglectus</name>
    <dbReference type="NCBI Taxonomy" id="72488"/>
    <lineage>
        <taxon>Eukaryota</taxon>
        <taxon>Metazoa</taxon>
        <taxon>Ecdysozoa</taxon>
        <taxon>Arthropoda</taxon>
        <taxon>Hexapoda</taxon>
        <taxon>Insecta</taxon>
        <taxon>Pterygota</taxon>
        <taxon>Neoptera</taxon>
        <taxon>Paraneoptera</taxon>
        <taxon>Hemiptera</taxon>
        <taxon>Heteroptera</taxon>
        <taxon>Panheteroptera</taxon>
        <taxon>Cimicomorpha</taxon>
        <taxon>Reduviidae</taxon>
        <taxon>Triatominae</taxon>
        <taxon>Rhodnius</taxon>
    </lineage>
</organism>
<sequence>MSPKKPISNSSTLISSKFVEKEIKKEGKKCKKRKQKKKLGTKGVVYFSHIPHGFYEEAVKSYCSQFGKVTGVHLPKSKKGNSRGYGFVEFQHQEVAQIVAETMNNYLMYGKILKAKYIPPSEQRPGVMRRAQFWDNKERAIKENEKTIHLMTRKLKPKEELAKVKRMCKNVEKHHEKLKSLGLDYEFQVESAPAVKTEDKEQNME</sequence>
<keyword evidence="3" id="KW-0539">Nucleus</keyword>
<dbReference type="InterPro" id="IPR000504">
    <property type="entry name" value="RRM_dom"/>
</dbReference>
<dbReference type="CDD" id="cd12307">
    <property type="entry name" value="RRM_NIFK_like"/>
    <property type="match status" value="1"/>
</dbReference>
<dbReference type="InterPro" id="IPR012677">
    <property type="entry name" value="Nucleotide-bd_a/b_plait_sf"/>
</dbReference>
<proteinExistence type="evidence at transcript level"/>
<evidence type="ECO:0000256" key="3">
    <source>
        <dbReference type="ARBA" id="ARBA00023242"/>
    </source>
</evidence>
<dbReference type="Pfam" id="PF00076">
    <property type="entry name" value="RRM_1"/>
    <property type="match status" value="1"/>
</dbReference>
<comment type="subcellular location">
    <subcellularLocation>
        <location evidence="1">Nucleus</location>
        <location evidence="1">Nucleolus</location>
    </subcellularLocation>
</comment>